<keyword evidence="3" id="KW-1185">Reference proteome</keyword>
<protein>
    <submittedName>
        <fullName evidence="2">Uncharacterized protein</fullName>
    </submittedName>
</protein>
<feature type="region of interest" description="Disordered" evidence="1">
    <location>
        <begin position="1"/>
        <end position="106"/>
    </location>
</feature>
<name>A0AAD9E8S9_9PEZI</name>
<organism evidence="2 3">
    <name type="scientific">Colletotrichum chrysophilum</name>
    <dbReference type="NCBI Taxonomy" id="1836956"/>
    <lineage>
        <taxon>Eukaryota</taxon>
        <taxon>Fungi</taxon>
        <taxon>Dikarya</taxon>
        <taxon>Ascomycota</taxon>
        <taxon>Pezizomycotina</taxon>
        <taxon>Sordariomycetes</taxon>
        <taxon>Hypocreomycetidae</taxon>
        <taxon>Glomerellales</taxon>
        <taxon>Glomerellaceae</taxon>
        <taxon>Colletotrichum</taxon>
        <taxon>Colletotrichum gloeosporioides species complex</taxon>
    </lineage>
</organism>
<dbReference type="AlphaFoldDB" id="A0AAD9E8S9"/>
<accession>A0AAD9E8S9</accession>
<proteinExistence type="predicted"/>
<comment type="caution">
    <text evidence="2">The sequence shown here is derived from an EMBL/GenBank/DDBJ whole genome shotgun (WGS) entry which is preliminary data.</text>
</comment>
<evidence type="ECO:0000256" key="1">
    <source>
        <dbReference type="SAM" id="MobiDB-lite"/>
    </source>
</evidence>
<feature type="compositionally biased region" description="Basic and acidic residues" evidence="1">
    <location>
        <begin position="76"/>
        <end position="94"/>
    </location>
</feature>
<feature type="compositionally biased region" description="Polar residues" evidence="1">
    <location>
        <begin position="52"/>
        <end position="68"/>
    </location>
</feature>
<feature type="region of interest" description="Disordered" evidence="1">
    <location>
        <begin position="123"/>
        <end position="158"/>
    </location>
</feature>
<sequence>MTDGSWSPSTNPSTPRLPSGIQETRTYQGVRLGAGEAHDSAGILATPAGLSEQAQATTTSDLPSTSIEHPSPAFHDSAESRGKRGRSPLEEFHPTSRRRLQKKPPWLGCSPLSLSLWLSCPGVSSPARTPPPSPSPTSRSLSSRHFDQSPCGEVQTPWGNGPMTGGFIWYLAEGGPHPSLIAPRVALGVSIKQHLARGGPTLLKRP</sequence>
<evidence type="ECO:0000313" key="3">
    <source>
        <dbReference type="Proteomes" id="UP001243330"/>
    </source>
</evidence>
<gene>
    <name evidence="2" type="ORF">CCHR01_15332</name>
</gene>
<evidence type="ECO:0000313" key="2">
    <source>
        <dbReference type="EMBL" id="KAK1842054.1"/>
    </source>
</evidence>
<feature type="compositionally biased region" description="Polar residues" evidence="1">
    <location>
        <begin position="1"/>
        <end position="27"/>
    </location>
</feature>
<dbReference type="Proteomes" id="UP001243330">
    <property type="component" value="Unassembled WGS sequence"/>
</dbReference>
<reference evidence="2" key="1">
    <citation type="submission" date="2023-01" db="EMBL/GenBank/DDBJ databases">
        <title>Colletotrichum chrysophilum M932 genome sequence.</title>
        <authorList>
            <person name="Baroncelli R."/>
        </authorList>
    </citation>
    <scope>NUCLEOTIDE SEQUENCE</scope>
    <source>
        <strain evidence="2">M932</strain>
    </source>
</reference>
<dbReference type="EMBL" id="JAQOWY010000438">
    <property type="protein sequence ID" value="KAK1842054.1"/>
    <property type="molecule type" value="Genomic_DNA"/>
</dbReference>